<sequence length="556" mass="62458">MDAFSLFSFFPGTNLSPASLLDADETELFEPTVNGFNEEWVTHGPEGSTISITISERHDVVRDSKKGFSTLASNLWDASPKSYYRLEGYDFLDPDELLVSGPNRTKSRSQFSMFQGSAEDPNRKWGRMVRAIRCADVGDENLRVSISCATVTSPAVRRYFARNPERSHIPTKRFALELKKLDELYCNLRTRKNMKSLVLLQFQHAALNIFTSFLELIAMTYTKSRSRDFDARLSGLRRWQLEAIMSDSQLYREISDSGIELVATIESLLDLVVGITEQDSTGFHQEAELLILDKALRGCCKDIKLRLTRLSDGLEHSLKFLSITRELNQSSNVQNLTLLATIFLPLSLAAGVLSMQSRFKDLGSLLYDFFGVVVLLVAIVLLLLGIMFVFANVKELESRILKYKAYRQFERRIVLSILALILITFGALVLASFIVGMFKDVVLGATILGYGTIVLVFGPIVIWIIAPGIHQIVRRLKEGSIGLSHIIGQRFNANKEKENDIEKDFGTRQRGSRPRNELDNGNQTSGLQVLDTPNTENTTNPSEDIHSSTVSKEISY</sequence>
<evidence type="ECO:0000313" key="4">
    <source>
        <dbReference type="Proteomes" id="UP001369815"/>
    </source>
</evidence>
<dbReference type="AlphaFoldDB" id="A0AAX6MLC3"/>
<organism evidence="3 4">
    <name type="scientific">Daldinia eschscholtzii</name>
    <dbReference type="NCBI Taxonomy" id="292717"/>
    <lineage>
        <taxon>Eukaryota</taxon>
        <taxon>Fungi</taxon>
        <taxon>Dikarya</taxon>
        <taxon>Ascomycota</taxon>
        <taxon>Pezizomycotina</taxon>
        <taxon>Sordariomycetes</taxon>
        <taxon>Xylariomycetidae</taxon>
        <taxon>Xylariales</taxon>
        <taxon>Hypoxylaceae</taxon>
        <taxon>Daldinia</taxon>
    </lineage>
</organism>
<feature type="compositionally biased region" description="Basic and acidic residues" evidence="1">
    <location>
        <begin position="498"/>
        <end position="507"/>
    </location>
</feature>
<feature type="transmembrane region" description="Helical" evidence="2">
    <location>
        <begin position="441"/>
        <end position="466"/>
    </location>
</feature>
<keyword evidence="2" id="KW-0812">Transmembrane</keyword>
<keyword evidence="2" id="KW-1133">Transmembrane helix</keyword>
<feature type="transmembrane region" description="Helical" evidence="2">
    <location>
        <begin position="413"/>
        <end position="435"/>
    </location>
</feature>
<gene>
    <name evidence="3" type="ORF">Daesc_005544</name>
</gene>
<accession>A0AAX6MLC3</accession>
<feature type="transmembrane region" description="Helical" evidence="2">
    <location>
        <begin position="336"/>
        <end position="357"/>
    </location>
</feature>
<feature type="region of interest" description="Disordered" evidence="1">
    <location>
        <begin position="498"/>
        <end position="556"/>
    </location>
</feature>
<feature type="compositionally biased region" description="Low complexity" evidence="1">
    <location>
        <begin position="532"/>
        <end position="541"/>
    </location>
</feature>
<feature type="compositionally biased region" description="Polar residues" evidence="1">
    <location>
        <begin position="547"/>
        <end position="556"/>
    </location>
</feature>
<name>A0AAX6MLC3_9PEZI</name>
<dbReference type="Gene3D" id="1.20.58.340">
    <property type="entry name" value="Magnesium transport protein CorA, transmembrane region"/>
    <property type="match status" value="1"/>
</dbReference>
<protein>
    <submittedName>
        <fullName evidence="3">Uncharacterized protein</fullName>
    </submittedName>
</protein>
<dbReference type="EMBL" id="JBANMG010000005">
    <property type="protein sequence ID" value="KAK6953243.1"/>
    <property type="molecule type" value="Genomic_DNA"/>
</dbReference>
<evidence type="ECO:0000313" key="3">
    <source>
        <dbReference type="EMBL" id="KAK6953243.1"/>
    </source>
</evidence>
<keyword evidence="2" id="KW-0472">Membrane</keyword>
<reference evidence="3 4" key="1">
    <citation type="journal article" date="2024" name="Front Chem Biol">
        <title>Unveiling the potential of Daldinia eschscholtzii MFLUCC 19-0629 through bioactivity and bioinformatics studies for enhanced sustainable agriculture production.</title>
        <authorList>
            <person name="Brooks S."/>
            <person name="Weaver J.A."/>
            <person name="Klomchit A."/>
            <person name="Alharthi S.A."/>
            <person name="Onlamun T."/>
            <person name="Nurani R."/>
            <person name="Vong T.K."/>
            <person name="Alberti F."/>
            <person name="Greco C."/>
        </authorList>
    </citation>
    <scope>NUCLEOTIDE SEQUENCE [LARGE SCALE GENOMIC DNA]</scope>
    <source>
        <strain evidence="3">MFLUCC 19-0629</strain>
    </source>
</reference>
<evidence type="ECO:0000256" key="2">
    <source>
        <dbReference type="SAM" id="Phobius"/>
    </source>
</evidence>
<evidence type="ECO:0000256" key="1">
    <source>
        <dbReference type="SAM" id="MobiDB-lite"/>
    </source>
</evidence>
<keyword evidence="4" id="KW-1185">Reference proteome</keyword>
<feature type="transmembrane region" description="Helical" evidence="2">
    <location>
        <begin position="369"/>
        <end position="393"/>
    </location>
</feature>
<proteinExistence type="predicted"/>
<comment type="caution">
    <text evidence="3">The sequence shown here is derived from an EMBL/GenBank/DDBJ whole genome shotgun (WGS) entry which is preliminary data.</text>
</comment>
<dbReference type="Proteomes" id="UP001369815">
    <property type="component" value="Unassembled WGS sequence"/>
</dbReference>
<feature type="transmembrane region" description="Helical" evidence="2">
    <location>
        <begin position="197"/>
        <end position="218"/>
    </location>
</feature>